<sequence length="64" mass="7110">MKWCEEVAPTSTLFQNGLVVLQVCAVFNTLLITAAWLLVALYDNLIISNTPQSYHGITRSLRTA</sequence>
<dbReference type="AlphaFoldDB" id="A0AAD9GXU6"/>
<dbReference type="EMBL" id="JASMQC010000002">
    <property type="protein sequence ID" value="KAK1947069.1"/>
    <property type="molecule type" value="Genomic_DNA"/>
</dbReference>
<gene>
    <name evidence="2" type="ORF">P3T76_001079</name>
</gene>
<feature type="transmembrane region" description="Helical" evidence="1">
    <location>
        <begin position="20"/>
        <end position="42"/>
    </location>
</feature>
<keyword evidence="1" id="KW-1133">Transmembrane helix</keyword>
<keyword evidence="1" id="KW-0812">Transmembrane</keyword>
<evidence type="ECO:0000313" key="2">
    <source>
        <dbReference type="EMBL" id="KAK1947069.1"/>
    </source>
</evidence>
<accession>A0AAD9GXU6</accession>
<protein>
    <submittedName>
        <fullName evidence="2">Uncharacterized protein</fullName>
    </submittedName>
</protein>
<organism evidence="2 3">
    <name type="scientific">Phytophthora citrophthora</name>
    <dbReference type="NCBI Taxonomy" id="4793"/>
    <lineage>
        <taxon>Eukaryota</taxon>
        <taxon>Sar</taxon>
        <taxon>Stramenopiles</taxon>
        <taxon>Oomycota</taxon>
        <taxon>Peronosporomycetes</taxon>
        <taxon>Peronosporales</taxon>
        <taxon>Peronosporaceae</taxon>
        <taxon>Phytophthora</taxon>
    </lineage>
</organism>
<keyword evidence="1" id="KW-0472">Membrane</keyword>
<keyword evidence="3" id="KW-1185">Reference proteome</keyword>
<reference evidence="2" key="1">
    <citation type="submission" date="2023-08" db="EMBL/GenBank/DDBJ databases">
        <title>Reference Genome Resource for the Citrus Pathogen Phytophthora citrophthora.</title>
        <authorList>
            <person name="Moller H."/>
            <person name="Coetzee B."/>
            <person name="Rose L.J."/>
            <person name="Van Niekerk J.M."/>
        </authorList>
    </citation>
    <scope>NUCLEOTIDE SEQUENCE</scope>
    <source>
        <strain evidence="2">STE-U-9442</strain>
    </source>
</reference>
<proteinExistence type="predicted"/>
<dbReference type="Proteomes" id="UP001259832">
    <property type="component" value="Unassembled WGS sequence"/>
</dbReference>
<comment type="caution">
    <text evidence="2">The sequence shown here is derived from an EMBL/GenBank/DDBJ whole genome shotgun (WGS) entry which is preliminary data.</text>
</comment>
<evidence type="ECO:0000313" key="3">
    <source>
        <dbReference type="Proteomes" id="UP001259832"/>
    </source>
</evidence>
<name>A0AAD9GXU6_9STRA</name>
<evidence type="ECO:0000256" key="1">
    <source>
        <dbReference type="SAM" id="Phobius"/>
    </source>
</evidence>